<proteinExistence type="predicted"/>
<organism evidence="1">
    <name type="scientific">Siphoviridae sp. ct13O11</name>
    <dbReference type="NCBI Taxonomy" id="2825303"/>
    <lineage>
        <taxon>Viruses</taxon>
        <taxon>Duplodnaviria</taxon>
        <taxon>Heunggongvirae</taxon>
        <taxon>Uroviricota</taxon>
        <taxon>Caudoviricetes</taxon>
    </lineage>
</organism>
<sequence>MKDRLQDIQLIISWREVANQYFHKSTSWLYHKLNGIDGNGGTGGFTPAEREQLRQSLRDLAQRINHCADNI</sequence>
<dbReference type="EMBL" id="BK016066">
    <property type="protein sequence ID" value="DAF92399.1"/>
    <property type="molecule type" value="Genomic_DNA"/>
</dbReference>
<dbReference type="Pfam" id="PF16476">
    <property type="entry name" value="DUF5053"/>
    <property type="match status" value="1"/>
</dbReference>
<reference evidence="1" key="1">
    <citation type="journal article" date="2021" name="Proc. Natl. Acad. Sci. U.S.A.">
        <title>A Catalog of Tens of Thousands of Viruses from Human Metagenomes Reveals Hidden Associations with Chronic Diseases.</title>
        <authorList>
            <person name="Tisza M.J."/>
            <person name="Buck C.B."/>
        </authorList>
    </citation>
    <scope>NUCLEOTIDE SEQUENCE</scope>
    <source>
        <strain evidence="1">Ct13O11</strain>
    </source>
</reference>
<protein>
    <recommendedName>
        <fullName evidence="2">DUF5053 domain-containing protein</fullName>
    </recommendedName>
</protein>
<dbReference type="InterPro" id="IPR032483">
    <property type="entry name" value="DUF5053"/>
</dbReference>
<name>A0A8S5UD08_9CAUD</name>
<evidence type="ECO:0000313" key="1">
    <source>
        <dbReference type="EMBL" id="DAF92399.1"/>
    </source>
</evidence>
<accession>A0A8S5UD08</accession>
<evidence type="ECO:0008006" key="2">
    <source>
        <dbReference type="Google" id="ProtNLM"/>
    </source>
</evidence>